<comment type="caution">
    <text evidence="1">The sequence shown here is derived from an EMBL/GenBank/DDBJ whole genome shotgun (WGS) entry which is preliminary data.</text>
</comment>
<proteinExistence type="predicted"/>
<evidence type="ECO:0000313" key="2">
    <source>
        <dbReference type="Proteomes" id="UP001239111"/>
    </source>
</evidence>
<sequence length="190" mass="20238">MWTHDSTIPSLELTTNGSLEPASRPSNPARYGIGRSTFSLSSTDDGRTASSLYGCPGVLKIDARGEIVSRYCALDQIVGSLRLASLAPAAAGACHPHQYTCVASNSQRGSNGQSDRSNGNRSSQVRAVTPFRIVTEVVIASSGSDSAQSEDMDSQTEIKSAHDAFDLSNKLSISTCVLKLHRRSGVYERD</sequence>
<keyword evidence="2" id="KW-1185">Reference proteome</keyword>
<accession>A0ACC2P028</accession>
<gene>
    <name evidence="1" type="ORF">QAD02_012260</name>
</gene>
<name>A0ACC2P028_9HYME</name>
<dbReference type="Proteomes" id="UP001239111">
    <property type="component" value="Chromosome 2"/>
</dbReference>
<organism evidence="1 2">
    <name type="scientific">Eretmocerus hayati</name>
    <dbReference type="NCBI Taxonomy" id="131215"/>
    <lineage>
        <taxon>Eukaryota</taxon>
        <taxon>Metazoa</taxon>
        <taxon>Ecdysozoa</taxon>
        <taxon>Arthropoda</taxon>
        <taxon>Hexapoda</taxon>
        <taxon>Insecta</taxon>
        <taxon>Pterygota</taxon>
        <taxon>Neoptera</taxon>
        <taxon>Endopterygota</taxon>
        <taxon>Hymenoptera</taxon>
        <taxon>Apocrita</taxon>
        <taxon>Proctotrupomorpha</taxon>
        <taxon>Chalcidoidea</taxon>
        <taxon>Aphelinidae</taxon>
        <taxon>Aphelininae</taxon>
        <taxon>Eretmocerus</taxon>
    </lineage>
</organism>
<protein>
    <submittedName>
        <fullName evidence="1">Uncharacterized protein</fullName>
    </submittedName>
</protein>
<reference evidence="1" key="1">
    <citation type="submission" date="2023-04" db="EMBL/GenBank/DDBJ databases">
        <title>A chromosome-level genome assembly of the parasitoid wasp Eretmocerus hayati.</title>
        <authorList>
            <person name="Zhong Y."/>
            <person name="Liu S."/>
            <person name="Liu Y."/>
        </authorList>
    </citation>
    <scope>NUCLEOTIDE SEQUENCE</scope>
    <source>
        <strain evidence="1">ZJU_SS_LIU_2023</strain>
    </source>
</reference>
<dbReference type="EMBL" id="CM056742">
    <property type="protein sequence ID" value="KAJ8676473.1"/>
    <property type="molecule type" value="Genomic_DNA"/>
</dbReference>
<evidence type="ECO:0000313" key="1">
    <source>
        <dbReference type="EMBL" id="KAJ8676473.1"/>
    </source>
</evidence>